<dbReference type="AlphaFoldDB" id="A0A1W1Y2F0"/>
<dbReference type="STRING" id="371602.SAMN04487984_0144"/>
<dbReference type="OrthoDB" id="9808022at2"/>
<evidence type="ECO:0000313" key="1">
    <source>
        <dbReference type="EMBL" id="SMC30332.1"/>
    </source>
</evidence>
<gene>
    <name evidence="1" type="ORF">SAMN04487984_0144</name>
</gene>
<reference evidence="2" key="1">
    <citation type="submission" date="2017-04" db="EMBL/GenBank/DDBJ databases">
        <authorList>
            <person name="Varghese N."/>
            <person name="Submissions S."/>
        </authorList>
    </citation>
    <scope>NUCLEOTIDE SEQUENCE [LARGE SCALE GENOMIC DNA]</scope>
    <source>
        <strain evidence="2">DSM 21500</strain>
    </source>
</reference>
<evidence type="ECO:0000313" key="2">
    <source>
        <dbReference type="Proteomes" id="UP000243884"/>
    </source>
</evidence>
<name>A0A1W1Y2F0_9LACT</name>
<organism evidence="1 2">
    <name type="scientific">Aerococcus suis</name>
    <dbReference type="NCBI Taxonomy" id="371602"/>
    <lineage>
        <taxon>Bacteria</taxon>
        <taxon>Bacillati</taxon>
        <taxon>Bacillota</taxon>
        <taxon>Bacilli</taxon>
        <taxon>Lactobacillales</taxon>
        <taxon>Aerococcaceae</taxon>
        <taxon>Aerococcus</taxon>
    </lineage>
</organism>
<keyword evidence="2" id="KW-1185">Reference proteome</keyword>
<accession>A0A1W1Y2F0</accession>
<sequence>MRNEDERLLKEFTAWLKKVDTTQFQSLDAAFEAFLENFLSEEEYDEGMSKATKIDSIYHEIITIPSLEQRGIATYQALQTYPGNLLFQFELEIVRQKIRDPHHFYEVFPRLERMEHYYFKKHQQELLSQGFNTLDHHSYLLMKQQLMLLFIENQLYTEADKHARELLQIDPSDHLGVSIDLMVIMLGLHQYKDLKAFHEMNPFFNEMEQPVFYALIGALMARDYDWAQSLATHLLELNSHFGEKVREDAFYHQVLTPYTADDMLNTTPGSSDMVDMVFQMTQPFWERSEYLQQLLVAILADPQVINEDNIITYDFREESVADSTFCDDFFEGLIHDYQSLQDQLTEKEKQTLAQYGFIDSVAFQNQTIDEFKAITGLNQQTVDKLQTNGVSFKEKSVTD</sequence>
<protein>
    <submittedName>
        <fullName evidence="1">Uncharacterized protein</fullName>
    </submittedName>
</protein>
<proteinExistence type="predicted"/>
<dbReference type="RefSeq" id="WP_084097757.1">
    <property type="nucleotide sequence ID" value="NZ_FWXK01000001.1"/>
</dbReference>
<dbReference type="EMBL" id="FWXK01000001">
    <property type="protein sequence ID" value="SMC30332.1"/>
    <property type="molecule type" value="Genomic_DNA"/>
</dbReference>
<dbReference type="Proteomes" id="UP000243884">
    <property type="component" value="Unassembled WGS sequence"/>
</dbReference>